<comment type="catalytic activity">
    <reaction evidence="10">
        <text>L-seryl-[protein] + ATP = O-phospho-L-seryl-[protein] + ADP + H(+)</text>
        <dbReference type="Rhea" id="RHEA:17989"/>
        <dbReference type="Rhea" id="RHEA-COMP:9863"/>
        <dbReference type="Rhea" id="RHEA-COMP:11604"/>
        <dbReference type="ChEBI" id="CHEBI:15378"/>
        <dbReference type="ChEBI" id="CHEBI:29999"/>
        <dbReference type="ChEBI" id="CHEBI:30616"/>
        <dbReference type="ChEBI" id="CHEBI:83421"/>
        <dbReference type="ChEBI" id="CHEBI:456216"/>
        <dbReference type="EC" id="2.7.11.1"/>
    </reaction>
</comment>
<evidence type="ECO:0000256" key="12">
    <source>
        <dbReference type="ARBA" id="ARBA00070041"/>
    </source>
</evidence>
<sequence length="644" mass="71142">MIGQRINERYDITAAIGGGGMAYVYKAEDRILDRTVALKVLQPQHAEEGAFIERFRREAEAAASLGHQNVVEIYDIGDEDEVYYIVMEYVEGETLKSHIQRRGPLPLEEVVELFNQIASAIAHAHQFGIVHRDVKPHNILLDESGNAKVTDFGIARATSGGQTLTQTESIMGTANYLSPEQARGGVVTERSDTYSLGIVLYEMVTGELPFGGDSAVSVALQHVQRPLPDPAVKRESLPQPLINAILYATAKDPAQRYASVQDFQQDVKTCLSLERRSEAPALMDEVDDEATIEMPAVSQNDYADVKEEQPAPADPPPKKKKRFLLPLFAAFIVFFGGLLAAFTIVPMMFGLDDVDVPDVEELTIDEAEEELEAADLSADIEREYNDELEEDTVIRQNPGAGRTVKEGSDIQLFVSDGPETEEMPDVIDLPLSSAEEELAAFEDVETESEEVSGLEEDTVIDQSPEAGERIVVQEETVVLTVSERPEVTLDNLQGESEDVVRSYVSSHNLAHNFAEAHHDSVEAGRVIEQQPGPYETVREGSEVSFTLSLGPEETEEEEEEEPPFETVEAVVPVDIADEESDHAYEVLITYEDAESEGEATYIEEEINASTTYHVPLIVTPETDGQYTLYIDGEEMQANEFSYDG</sequence>
<keyword evidence="18" id="KW-1185">Reference proteome</keyword>
<keyword evidence="4" id="KW-0808">Transferase</keyword>
<dbReference type="Pfam" id="PF03793">
    <property type="entry name" value="PASTA"/>
    <property type="match status" value="3"/>
</dbReference>
<dbReference type="GO" id="GO:0007165">
    <property type="term" value="P:signal transduction"/>
    <property type="evidence" value="ECO:0007669"/>
    <property type="project" value="UniProtKB-ARBA"/>
</dbReference>
<keyword evidence="5 13" id="KW-0547">Nucleotide-binding</keyword>
<keyword evidence="8" id="KW-0735">Signal-anchor</keyword>
<evidence type="ECO:0000313" key="18">
    <source>
        <dbReference type="Proteomes" id="UP000242310"/>
    </source>
</evidence>
<dbReference type="CDD" id="cd06577">
    <property type="entry name" value="PASTA_pknB"/>
    <property type="match status" value="3"/>
</dbReference>
<dbReference type="EMBL" id="PYAV01000001">
    <property type="protein sequence ID" value="PSL51144.1"/>
    <property type="molecule type" value="Genomic_DNA"/>
</dbReference>
<evidence type="ECO:0000256" key="8">
    <source>
        <dbReference type="ARBA" id="ARBA00022968"/>
    </source>
</evidence>
<keyword evidence="6 17" id="KW-0418">Kinase</keyword>
<keyword evidence="2 17" id="KW-0723">Serine/threonine-protein kinase</keyword>
<evidence type="ECO:0000256" key="11">
    <source>
        <dbReference type="ARBA" id="ARBA00060432"/>
    </source>
</evidence>
<dbReference type="PANTHER" id="PTHR43289:SF34">
    <property type="entry name" value="SERINE_THREONINE-PROTEIN KINASE YBDM-RELATED"/>
    <property type="match status" value="1"/>
</dbReference>
<dbReference type="PROSITE" id="PS00108">
    <property type="entry name" value="PROTEIN_KINASE_ST"/>
    <property type="match status" value="1"/>
</dbReference>
<dbReference type="FunFam" id="1.10.510.10:FF:000021">
    <property type="entry name" value="Serine/threonine protein kinase"/>
    <property type="match status" value="1"/>
</dbReference>
<evidence type="ECO:0000256" key="7">
    <source>
        <dbReference type="ARBA" id="ARBA00022840"/>
    </source>
</evidence>
<dbReference type="Proteomes" id="UP000242310">
    <property type="component" value="Unassembled WGS sequence"/>
</dbReference>
<evidence type="ECO:0000259" key="16">
    <source>
        <dbReference type="PROSITE" id="PS51178"/>
    </source>
</evidence>
<proteinExistence type="predicted"/>
<dbReference type="SUPFAM" id="SSF56112">
    <property type="entry name" value="Protein kinase-like (PK-like)"/>
    <property type="match status" value="1"/>
</dbReference>
<evidence type="ECO:0000256" key="1">
    <source>
        <dbReference type="ARBA" id="ARBA00012513"/>
    </source>
</evidence>
<keyword evidence="14" id="KW-1133">Transmembrane helix</keyword>
<evidence type="ECO:0000256" key="5">
    <source>
        <dbReference type="ARBA" id="ARBA00022741"/>
    </source>
</evidence>
<feature type="transmembrane region" description="Helical" evidence="14">
    <location>
        <begin position="323"/>
        <end position="349"/>
    </location>
</feature>
<keyword evidence="3" id="KW-0309">Germination</keyword>
<dbReference type="PROSITE" id="PS50011">
    <property type="entry name" value="PROTEIN_KINASE_DOM"/>
    <property type="match status" value="1"/>
</dbReference>
<dbReference type="GO" id="GO:0004674">
    <property type="term" value="F:protein serine/threonine kinase activity"/>
    <property type="evidence" value="ECO:0007669"/>
    <property type="project" value="UniProtKB-KW"/>
</dbReference>
<dbReference type="InterPro" id="IPR017441">
    <property type="entry name" value="Protein_kinase_ATP_BS"/>
</dbReference>
<protein>
    <recommendedName>
        <fullName evidence="12">Serine/threonine-protein kinase PrkC</fullName>
        <ecNumber evidence="1">2.7.11.1</ecNumber>
    </recommendedName>
</protein>
<evidence type="ECO:0000256" key="6">
    <source>
        <dbReference type="ARBA" id="ARBA00022777"/>
    </source>
</evidence>
<feature type="domain" description="Protein kinase" evidence="15">
    <location>
        <begin position="10"/>
        <end position="271"/>
    </location>
</feature>
<evidence type="ECO:0000256" key="3">
    <source>
        <dbReference type="ARBA" id="ARBA00022544"/>
    </source>
</evidence>
<comment type="catalytic activity">
    <reaction evidence="9">
        <text>L-threonyl-[protein] + ATP = O-phospho-L-threonyl-[protein] + ADP + H(+)</text>
        <dbReference type="Rhea" id="RHEA:46608"/>
        <dbReference type="Rhea" id="RHEA-COMP:11060"/>
        <dbReference type="Rhea" id="RHEA-COMP:11605"/>
        <dbReference type="ChEBI" id="CHEBI:15378"/>
        <dbReference type="ChEBI" id="CHEBI:30013"/>
        <dbReference type="ChEBI" id="CHEBI:30616"/>
        <dbReference type="ChEBI" id="CHEBI:61977"/>
        <dbReference type="ChEBI" id="CHEBI:456216"/>
        <dbReference type="EC" id="2.7.11.1"/>
    </reaction>
</comment>
<feature type="domain" description="PASTA" evidence="16">
    <location>
        <begin position="350"/>
        <end position="416"/>
    </location>
</feature>
<gene>
    <name evidence="17" type="ORF">B0H94_10154</name>
</gene>
<keyword evidence="7 13" id="KW-0067">ATP-binding</keyword>
<name>A0A2P8HYA4_9BACI</name>
<dbReference type="OrthoDB" id="9788659at2"/>
<dbReference type="SMART" id="SM00740">
    <property type="entry name" value="PASTA"/>
    <property type="match status" value="3"/>
</dbReference>
<dbReference type="PROSITE" id="PS00107">
    <property type="entry name" value="PROTEIN_KINASE_ATP"/>
    <property type="match status" value="1"/>
</dbReference>
<keyword evidence="14" id="KW-0472">Membrane</keyword>
<keyword evidence="14" id="KW-0812">Transmembrane</keyword>
<dbReference type="PANTHER" id="PTHR43289">
    <property type="entry name" value="MITOGEN-ACTIVATED PROTEIN KINASE KINASE KINASE 20-RELATED"/>
    <property type="match status" value="1"/>
</dbReference>
<dbReference type="GO" id="GO:0071224">
    <property type="term" value="P:cellular response to peptidoglycan"/>
    <property type="evidence" value="ECO:0007669"/>
    <property type="project" value="UniProtKB-ARBA"/>
</dbReference>
<dbReference type="PROSITE" id="PS51178">
    <property type="entry name" value="PASTA"/>
    <property type="match status" value="2"/>
</dbReference>
<evidence type="ECO:0000256" key="10">
    <source>
        <dbReference type="ARBA" id="ARBA00048679"/>
    </source>
</evidence>
<dbReference type="GO" id="GO:0009847">
    <property type="term" value="P:spore germination"/>
    <property type="evidence" value="ECO:0007669"/>
    <property type="project" value="UniProtKB-ARBA"/>
</dbReference>
<dbReference type="EC" id="2.7.11.1" evidence="1"/>
<dbReference type="InterPro" id="IPR005543">
    <property type="entry name" value="PASTA_dom"/>
</dbReference>
<dbReference type="InterPro" id="IPR000719">
    <property type="entry name" value="Prot_kinase_dom"/>
</dbReference>
<accession>A0A2P8HYA4</accession>
<dbReference type="InterPro" id="IPR011009">
    <property type="entry name" value="Kinase-like_dom_sf"/>
</dbReference>
<dbReference type="NCBIfam" id="NF033483">
    <property type="entry name" value="PknB_PASTA_kin"/>
    <property type="match status" value="1"/>
</dbReference>
<comment type="caution">
    <text evidence="17">The sequence shown here is derived from an EMBL/GenBank/DDBJ whole genome shotgun (WGS) entry which is preliminary data.</text>
</comment>
<dbReference type="CDD" id="cd14014">
    <property type="entry name" value="STKc_PknB_like"/>
    <property type="match status" value="1"/>
</dbReference>
<dbReference type="Gene3D" id="3.30.10.20">
    <property type="match status" value="3"/>
</dbReference>
<dbReference type="Gene3D" id="3.30.200.20">
    <property type="entry name" value="Phosphorylase Kinase, domain 1"/>
    <property type="match status" value="1"/>
</dbReference>
<dbReference type="GO" id="GO:0005524">
    <property type="term" value="F:ATP binding"/>
    <property type="evidence" value="ECO:0007669"/>
    <property type="project" value="UniProtKB-UniRule"/>
</dbReference>
<dbReference type="AlphaFoldDB" id="A0A2P8HYA4"/>
<dbReference type="FunFam" id="3.30.200.20:FF:000035">
    <property type="entry name" value="Serine/threonine protein kinase Stk1"/>
    <property type="match status" value="1"/>
</dbReference>
<evidence type="ECO:0000256" key="13">
    <source>
        <dbReference type="PROSITE-ProRule" id="PRU10141"/>
    </source>
</evidence>
<dbReference type="Gene3D" id="2.60.40.2560">
    <property type="match status" value="1"/>
</dbReference>
<dbReference type="Pfam" id="PF00069">
    <property type="entry name" value="Pkinase"/>
    <property type="match status" value="1"/>
</dbReference>
<organism evidence="17 18">
    <name type="scientific">Salsuginibacillus halophilus</name>
    <dbReference type="NCBI Taxonomy" id="517424"/>
    <lineage>
        <taxon>Bacteria</taxon>
        <taxon>Bacillati</taxon>
        <taxon>Bacillota</taxon>
        <taxon>Bacilli</taxon>
        <taxon>Bacillales</taxon>
        <taxon>Bacillaceae</taxon>
        <taxon>Salsuginibacillus</taxon>
    </lineage>
</organism>
<reference evidence="17 18" key="1">
    <citation type="submission" date="2018-03" db="EMBL/GenBank/DDBJ databases">
        <title>Genomic Encyclopedia of Type Strains, Phase III (KMG-III): the genomes of soil and plant-associated and newly described type strains.</title>
        <authorList>
            <person name="Whitman W."/>
        </authorList>
    </citation>
    <scope>NUCLEOTIDE SEQUENCE [LARGE SCALE GENOMIC DNA]</scope>
    <source>
        <strain evidence="17 18">CGMCC 1.07653</strain>
    </source>
</reference>
<dbReference type="InterPro" id="IPR008271">
    <property type="entry name" value="Ser/Thr_kinase_AS"/>
</dbReference>
<evidence type="ECO:0000256" key="2">
    <source>
        <dbReference type="ARBA" id="ARBA00022527"/>
    </source>
</evidence>
<evidence type="ECO:0000256" key="14">
    <source>
        <dbReference type="SAM" id="Phobius"/>
    </source>
</evidence>
<dbReference type="SMART" id="SM00220">
    <property type="entry name" value="S_TKc"/>
    <property type="match status" value="1"/>
</dbReference>
<feature type="binding site" evidence="13">
    <location>
        <position position="39"/>
    </location>
    <ligand>
        <name>ATP</name>
        <dbReference type="ChEBI" id="CHEBI:30616"/>
    </ligand>
</feature>
<evidence type="ECO:0000259" key="15">
    <source>
        <dbReference type="PROSITE" id="PS50011"/>
    </source>
</evidence>
<evidence type="ECO:0000313" key="17">
    <source>
        <dbReference type="EMBL" id="PSL51144.1"/>
    </source>
</evidence>
<dbReference type="RefSeq" id="WP_106587229.1">
    <property type="nucleotide sequence ID" value="NZ_PYAV01000001.1"/>
</dbReference>
<feature type="domain" description="PASTA" evidence="16">
    <location>
        <begin position="417"/>
        <end position="483"/>
    </location>
</feature>
<comment type="subcellular location">
    <subcellularLocation>
        <location evidence="11">Spore membrane</location>
        <topology evidence="11">Single-pass type II membrane protein</topology>
    </subcellularLocation>
</comment>
<evidence type="ECO:0000256" key="4">
    <source>
        <dbReference type="ARBA" id="ARBA00022679"/>
    </source>
</evidence>
<evidence type="ECO:0000256" key="9">
    <source>
        <dbReference type="ARBA" id="ARBA00047899"/>
    </source>
</evidence>
<dbReference type="Gene3D" id="1.10.510.10">
    <property type="entry name" value="Transferase(Phosphotransferase) domain 1"/>
    <property type="match status" value="1"/>
</dbReference>